<dbReference type="eggNOG" id="ENOG502R582">
    <property type="taxonomic scope" value="Eukaryota"/>
</dbReference>
<dbReference type="Proteomes" id="UP000189701">
    <property type="component" value="Unplaced"/>
</dbReference>
<evidence type="ECO:0000259" key="2">
    <source>
        <dbReference type="SMART" id="SM00256"/>
    </source>
</evidence>
<dbReference type="GeneID" id="104238853"/>
<dbReference type="SMART" id="SM00256">
    <property type="entry name" value="FBOX"/>
    <property type="match status" value="1"/>
</dbReference>
<dbReference type="InterPro" id="IPR036047">
    <property type="entry name" value="F-box-like_dom_sf"/>
</dbReference>
<protein>
    <submittedName>
        <fullName evidence="4">F-box protein At4g38870 isoform X1</fullName>
    </submittedName>
</protein>
<dbReference type="KEGG" id="nsy:104238853"/>
<dbReference type="SUPFAM" id="SSF81383">
    <property type="entry name" value="F-box domain"/>
    <property type="match status" value="1"/>
</dbReference>
<keyword evidence="1" id="KW-0732">Signal</keyword>
<reference evidence="3" key="1">
    <citation type="journal article" date="2013" name="Genome Biol.">
        <title>Reference genomes and transcriptomes of Nicotiana sylvestris and Nicotiana tomentosiformis.</title>
        <authorList>
            <person name="Sierro N."/>
            <person name="Battey J.N."/>
            <person name="Ouadi S."/>
            <person name="Bovet L."/>
            <person name="Goepfert S."/>
            <person name="Bakaher N."/>
            <person name="Peitsch M.C."/>
            <person name="Ivanov N.V."/>
        </authorList>
    </citation>
    <scope>NUCLEOTIDE SEQUENCE [LARGE SCALE GENOMIC DNA]</scope>
</reference>
<gene>
    <name evidence="4" type="primary">LOC104238853</name>
</gene>
<dbReference type="Pfam" id="PF08268">
    <property type="entry name" value="FBA_3"/>
    <property type="match status" value="1"/>
</dbReference>
<feature type="chain" id="PRO_5010578416" evidence="1">
    <location>
        <begin position="23"/>
        <end position="456"/>
    </location>
</feature>
<dbReference type="InterPro" id="IPR017451">
    <property type="entry name" value="F-box-assoc_interact_dom"/>
</dbReference>
<evidence type="ECO:0000256" key="1">
    <source>
        <dbReference type="SAM" id="SignalP"/>
    </source>
</evidence>
<sequence length="456" mass="51809">MAKKMACIAAQLLLEGLPEAMVLEVLLWLPLKPLYQCKCVSKAWCSTISDPEFMKLHHVRNLGIVISTVSLGSLWSRLLQARLCLEEKSIGWEGESPFIERIDYECGEDKPIKFTQVINGLLCFCTPSLGLSICNLYTGETIELPLPQFYCNNGSTRFHFGFDPISGSYKLLSLSYCNNRLPLVIAEILTIGADMTNSSWNRVRSIQVNLELLPPQSVCIDGILYWYVSTRFLGKEMEVSISAFYLNEIKFGNIFLITVEPVRLMQFNGCLAVGCLDSDTTKPWKLRELKLWELKDVQCSRWINHSMTLPEELVRCNRESWCSFGNLPTGEILLANPKANNSYIPIYSYDQSVGKFQRFVIGKSPGMVSPECFQISCLEVYNNDSLEALLCKPPTDVIHRFKRRLLTHVIVMDSSMDPAMSSDDQQDVNAIEPGVVVLRRSRRPKQPNKRLSDFVW</sequence>
<dbReference type="AlphaFoldDB" id="A0A1U7XL75"/>
<feature type="signal peptide" evidence="1">
    <location>
        <begin position="1"/>
        <end position="22"/>
    </location>
</feature>
<dbReference type="NCBIfam" id="TIGR01640">
    <property type="entry name" value="F_box_assoc_1"/>
    <property type="match status" value="1"/>
</dbReference>
<dbReference type="InterPro" id="IPR001810">
    <property type="entry name" value="F-box_dom"/>
</dbReference>
<dbReference type="PANTHER" id="PTHR31111:SF138">
    <property type="entry name" value="F-BOX ASSOCIATED DOMAIN-CONTAINING PROTEIN"/>
    <property type="match status" value="1"/>
</dbReference>
<keyword evidence="3" id="KW-1185">Reference proteome</keyword>
<accession>A0A1U7XL75</accession>
<dbReference type="RefSeq" id="XP_009791638.1">
    <property type="nucleotide sequence ID" value="XM_009793336.1"/>
</dbReference>
<feature type="domain" description="F-box" evidence="2">
    <location>
        <begin position="17"/>
        <end position="57"/>
    </location>
</feature>
<dbReference type="PANTHER" id="PTHR31111">
    <property type="entry name" value="BNAA05G37150D PROTEIN-RELATED"/>
    <property type="match status" value="1"/>
</dbReference>
<dbReference type="Gene3D" id="1.20.1280.50">
    <property type="match status" value="1"/>
</dbReference>
<dbReference type="Pfam" id="PF00646">
    <property type="entry name" value="F-box"/>
    <property type="match status" value="1"/>
</dbReference>
<name>A0A1U7XL75_NICSY</name>
<reference evidence="4" key="2">
    <citation type="submission" date="2025-08" db="UniProtKB">
        <authorList>
            <consortium name="RefSeq"/>
        </authorList>
    </citation>
    <scope>IDENTIFICATION</scope>
    <source>
        <tissue evidence="4">Leaf</tissue>
    </source>
</reference>
<evidence type="ECO:0000313" key="3">
    <source>
        <dbReference type="Proteomes" id="UP000189701"/>
    </source>
</evidence>
<organism evidence="3 4">
    <name type="scientific">Nicotiana sylvestris</name>
    <name type="common">Wood tobacco</name>
    <name type="synonym">South American tobacco</name>
    <dbReference type="NCBI Taxonomy" id="4096"/>
    <lineage>
        <taxon>Eukaryota</taxon>
        <taxon>Viridiplantae</taxon>
        <taxon>Streptophyta</taxon>
        <taxon>Embryophyta</taxon>
        <taxon>Tracheophyta</taxon>
        <taxon>Spermatophyta</taxon>
        <taxon>Magnoliopsida</taxon>
        <taxon>eudicotyledons</taxon>
        <taxon>Gunneridae</taxon>
        <taxon>Pentapetalae</taxon>
        <taxon>asterids</taxon>
        <taxon>lamiids</taxon>
        <taxon>Solanales</taxon>
        <taxon>Solanaceae</taxon>
        <taxon>Nicotianoideae</taxon>
        <taxon>Nicotianeae</taxon>
        <taxon>Nicotiana</taxon>
    </lineage>
</organism>
<proteinExistence type="predicted"/>
<evidence type="ECO:0000313" key="4">
    <source>
        <dbReference type="RefSeq" id="XP_009791638.1"/>
    </source>
</evidence>
<dbReference type="InterPro" id="IPR013187">
    <property type="entry name" value="F-box-assoc_dom_typ3"/>
</dbReference>